<feature type="compositionally biased region" description="Basic and acidic residues" evidence="1">
    <location>
        <begin position="546"/>
        <end position="588"/>
    </location>
</feature>
<evidence type="ECO:0000313" key="3">
    <source>
        <dbReference type="Proteomes" id="UP000799753"/>
    </source>
</evidence>
<feature type="compositionally biased region" description="Acidic residues" evidence="1">
    <location>
        <begin position="787"/>
        <end position="797"/>
    </location>
</feature>
<dbReference type="Proteomes" id="UP000799753">
    <property type="component" value="Unassembled WGS sequence"/>
</dbReference>
<feature type="region of interest" description="Disordered" evidence="1">
    <location>
        <begin position="215"/>
        <end position="240"/>
    </location>
</feature>
<proteinExistence type="predicted"/>
<feature type="region of interest" description="Disordered" evidence="1">
    <location>
        <begin position="542"/>
        <end position="726"/>
    </location>
</feature>
<dbReference type="EMBL" id="MU006779">
    <property type="protein sequence ID" value="KAF2644364.1"/>
    <property type="molecule type" value="Genomic_DNA"/>
</dbReference>
<dbReference type="InterPro" id="IPR024527">
    <property type="entry name" value="Eisosome1"/>
</dbReference>
<feature type="compositionally biased region" description="Basic and acidic residues" evidence="1">
    <location>
        <begin position="821"/>
        <end position="832"/>
    </location>
</feature>
<name>A0A6A6SDU7_9PLEO</name>
<sequence length="832" mass="89652">MATQTEEPLNGTHTVTFKEDVGSPTSSSLEGMRCPDPAAHHKTKETTLQDQASAAALYSTGHAKTNPRDPLGPDGKLSSASAATSLKHAQAHDLPSFPVHGIDTKTSAGAAANLAAANTKSPEWWKPELSSAAGKAALLANDYKMDPLWKPEASAAGSKAALLAHRDSAKVNLWTPEASSHGHSAANIAMGKKAHAIPGSTEVQNNNSLLAATGAVASSGRRRAQSHPAPPPSYPDAGNSARNALSAATIAAHNPSLKSAKPPTTAPPVDSSRLGSPAMQAARIQHSKVSREMYTDRPPVALEVEEKKRQDALRASAISMAKKMYDVQQHHIDQAAGRTSHARTGATAAQSQKPYASDDNIKQQAMQYIGIQEAAQRLASERLAKMDTDQNAAYRSYYGYEKPGRSKLSIRRGRNRAASNPETADSDDDEFQSRRIRSQMSQLNKSLAEVDKKKQQQDRGYLLAAAQRKVQAQMLGIDKKIFDETGKMSPAMLEEWDAKARAKAAANSEVRMENHGRVHIGHGKYMDQSEIDAVAQARIQPTLDEITEKTEKRRAEEEEQRLEMEEKKRQERTEKERTAELKAEEKRGRVCQIHANTVTEIEKRAAKEEKEAEKDKRAEEKRLAKQEKRKSREVPKAGPVDPVAGTADGTASDEQPAEHESATPTSPSKVKSLFNKFRRRSKHSSATAESEKAGFVGGVALRSPESGKSSAPASPVPANPVPASPAPASLALASPALASPAVVAATHIPNDEQRFSDISSISSVSSRGRENERMMSRLSAISTGSGEFEEARDEFSEELTPPLTFAAKGKARVGSPGRSPGRGESRFREEGI</sequence>
<feature type="region of interest" description="Disordered" evidence="1">
    <location>
        <begin position="780"/>
        <end position="832"/>
    </location>
</feature>
<dbReference type="Pfam" id="PF12757">
    <property type="entry name" value="Eisosome1"/>
    <property type="match status" value="1"/>
</dbReference>
<evidence type="ECO:0000256" key="1">
    <source>
        <dbReference type="SAM" id="MobiDB-lite"/>
    </source>
</evidence>
<dbReference type="PANTHER" id="PTHR28298:SF1">
    <property type="entry name" value="EISOSOME PROTEIN 1"/>
    <property type="match status" value="1"/>
</dbReference>
<feature type="region of interest" description="Disordered" evidence="1">
    <location>
        <begin position="1"/>
        <end position="102"/>
    </location>
</feature>
<keyword evidence="3" id="KW-1185">Reference proteome</keyword>
<evidence type="ECO:0000313" key="2">
    <source>
        <dbReference type="EMBL" id="KAF2644364.1"/>
    </source>
</evidence>
<feature type="region of interest" description="Disordered" evidence="1">
    <location>
        <begin position="408"/>
        <end position="432"/>
    </location>
</feature>
<feature type="compositionally biased region" description="Polar residues" evidence="1">
    <location>
        <begin position="1"/>
        <end position="15"/>
    </location>
</feature>
<evidence type="ECO:0008006" key="4">
    <source>
        <dbReference type="Google" id="ProtNLM"/>
    </source>
</evidence>
<dbReference type="OrthoDB" id="4070583at2759"/>
<feature type="compositionally biased region" description="Pro residues" evidence="1">
    <location>
        <begin position="714"/>
        <end position="725"/>
    </location>
</feature>
<organism evidence="2 3">
    <name type="scientific">Massarina eburnea CBS 473.64</name>
    <dbReference type="NCBI Taxonomy" id="1395130"/>
    <lineage>
        <taxon>Eukaryota</taxon>
        <taxon>Fungi</taxon>
        <taxon>Dikarya</taxon>
        <taxon>Ascomycota</taxon>
        <taxon>Pezizomycotina</taxon>
        <taxon>Dothideomycetes</taxon>
        <taxon>Pleosporomycetidae</taxon>
        <taxon>Pleosporales</taxon>
        <taxon>Massarineae</taxon>
        <taxon>Massarinaceae</taxon>
        <taxon>Massarina</taxon>
    </lineage>
</organism>
<dbReference type="PANTHER" id="PTHR28298">
    <property type="entry name" value="EISOSOME PROTEIN 1"/>
    <property type="match status" value="1"/>
</dbReference>
<protein>
    <recommendedName>
        <fullName evidence="4">Eisosome protein 1</fullName>
    </recommendedName>
</protein>
<feature type="region of interest" description="Disordered" evidence="1">
    <location>
        <begin position="253"/>
        <end position="275"/>
    </location>
</feature>
<feature type="region of interest" description="Disordered" evidence="1">
    <location>
        <begin position="334"/>
        <end position="357"/>
    </location>
</feature>
<feature type="compositionally biased region" description="Basic and acidic residues" evidence="1">
    <location>
        <begin position="600"/>
        <end position="635"/>
    </location>
</feature>
<gene>
    <name evidence="2" type="ORF">P280DRAFT_496680</name>
</gene>
<dbReference type="GO" id="GO:0070941">
    <property type="term" value="P:eisosome assembly"/>
    <property type="evidence" value="ECO:0007669"/>
    <property type="project" value="TreeGrafter"/>
</dbReference>
<dbReference type="AlphaFoldDB" id="A0A6A6SDU7"/>
<accession>A0A6A6SDU7</accession>
<reference evidence="2" key="1">
    <citation type="journal article" date="2020" name="Stud. Mycol.">
        <title>101 Dothideomycetes genomes: a test case for predicting lifestyles and emergence of pathogens.</title>
        <authorList>
            <person name="Haridas S."/>
            <person name="Albert R."/>
            <person name="Binder M."/>
            <person name="Bloem J."/>
            <person name="Labutti K."/>
            <person name="Salamov A."/>
            <person name="Andreopoulos B."/>
            <person name="Baker S."/>
            <person name="Barry K."/>
            <person name="Bills G."/>
            <person name="Bluhm B."/>
            <person name="Cannon C."/>
            <person name="Castanera R."/>
            <person name="Culley D."/>
            <person name="Daum C."/>
            <person name="Ezra D."/>
            <person name="Gonzalez J."/>
            <person name="Henrissat B."/>
            <person name="Kuo A."/>
            <person name="Liang C."/>
            <person name="Lipzen A."/>
            <person name="Lutzoni F."/>
            <person name="Magnuson J."/>
            <person name="Mondo S."/>
            <person name="Nolan M."/>
            <person name="Ohm R."/>
            <person name="Pangilinan J."/>
            <person name="Park H.-J."/>
            <person name="Ramirez L."/>
            <person name="Alfaro M."/>
            <person name="Sun H."/>
            <person name="Tritt A."/>
            <person name="Yoshinaga Y."/>
            <person name="Zwiers L.-H."/>
            <person name="Turgeon B."/>
            <person name="Goodwin S."/>
            <person name="Spatafora J."/>
            <person name="Crous P."/>
            <person name="Grigoriev I."/>
        </authorList>
    </citation>
    <scope>NUCLEOTIDE SEQUENCE</scope>
    <source>
        <strain evidence="2">CBS 473.64</strain>
    </source>
</reference>